<name>K0IFD2_NITGG</name>
<protein>
    <submittedName>
        <fullName evidence="1">Uncharacterized protein</fullName>
    </submittedName>
</protein>
<dbReference type="KEGG" id="nga:Ngar_c05950"/>
<dbReference type="RefSeq" id="WP_015018084.1">
    <property type="nucleotide sequence ID" value="NC_018719.1"/>
</dbReference>
<dbReference type="GeneID" id="13794990"/>
<reference evidence="1 2" key="1">
    <citation type="journal article" date="2012" name="Environ. Microbiol.">
        <title>The genome of the ammonia-oxidizing Candidatus Nitrososphaera gargensis: insights into metabolic versatility and environmental adaptations.</title>
        <authorList>
            <person name="Spang A."/>
            <person name="Poehlein A."/>
            <person name="Offre P."/>
            <person name="Zumbragel S."/>
            <person name="Haider S."/>
            <person name="Rychlik N."/>
            <person name="Nowka B."/>
            <person name="Schmeisser C."/>
            <person name="Lebedeva E.V."/>
            <person name="Rattei T."/>
            <person name="Bohm C."/>
            <person name="Schmid M."/>
            <person name="Galushko A."/>
            <person name="Hatzenpichler R."/>
            <person name="Weinmaier T."/>
            <person name="Daniel R."/>
            <person name="Schleper C."/>
            <person name="Spieck E."/>
            <person name="Streit W."/>
            <person name="Wagner M."/>
        </authorList>
    </citation>
    <scope>NUCLEOTIDE SEQUENCE [LARGE SCALE GENOMIC DNA]</scope>
    <source>
        <strain evidence="2">Ga9.2</strain>
    </source>
</reference>
<dbReference type="EMBL" id="CP002408">
    <property type="protein sequence ID" value="AFU57538.1"/>
    <property type="molecule type" value="Genomic_DNA"/>
</dbReference>
<accession>K0IFD2</accession>
<dbReference type="Proteomes" id="UP000008037">
    <property type="component" value="Chromosome"/>
</dbReference>
<dbReference type="AlphaFoldDB" id="K0IFD2"/>
<dbReference type="BioCyc" id="CNIT1237085:G1324-593-MONOMER"/>
<proteinExistence type="predicted"/>
<organism evidence="1 2">
    <name type="scientific">Nitrososphaera gargensis (strain Ga9.2)</name>
    <dbReference type="NCBI Taxonomy" id="1237085"/>
    <lineage>
        <taxon>Archaea</taxon>
        <taxon>Nitrososphaerota</taxon>
        <taxon>Nitrososphaeria</taxon>
        <taxon>Nitrososphaerales</taxon>
        <taxon>Nitrososphaeraceae</taxon>
        <taxon>Nitrososphaera</taxon>
    </lineage>
</organism>
<evidence type="ECO:0000313" key="2">
    <source>
        <dbReference type="Proteomes" id="UP000008037"/>
    </source>
</evidence>
<keyword evidence="2" id="KW-1185">Reference proteome</keyword>
<dbReference type="HOGENOM" id="CLU_2597858_0_0_2"/>
<gene>
    <name evidence="1" type="ordered locus">Ngar_c05950</name>
</gene>
<dbReference type="InParanoid" id="K0IFD2"/>
<dbReference type="STRING" id="1237085.Ngar_c05950"/>
<evidence type="ECO:0000313" key="1">
    <source>
        <dbReference type="EMBL" id="AFU57538.1"/>
    </source>
</evidence>
<sequence>MLAAAKNHCNPSKREGATLQYGNGYRDICSDDMAADRFRTDKRLVRVIFVDETLLQIETVVTTTGYGFFAYEPAIDACA</sequence>